<dbReference type="GO" id="GO:0016616">
    <property type="term" value="F:oxidoreductase activity, acting on the CH-OH group of donors, NAD or NADP as acceptor"/>
    <property type="evidence" value="ECO:0007669"/>
    <property type="project" value="TreeGrafter"/>
</dbReference>
<dbReference type="SUPFAM" id="SSF51735">
    <property type="entry name" value="NAD(P)-binding Rossmann-fold domains"/>
    <property type="match status" value="1"/>
</dbReference>
<dbReference type="AlphaFoldDB" id="A0A6N9I4F0"/>
<reference evidence="5 6" key="1">
    <citation type="journal article" date="2019" name="Appl. Environ. Microbiol.">
        <title>Genetic determinants of hydroxycinnamic acid metabolism in heterofermentative lactobacilli.</title>
        <authorList>
            <person name="Gaur G."/>
            <person name="Oh J.H."/>
            <person name="Filannino P."/>
            <person name="Gobbetti M."/>
            <person name="van Pijkeren J.P."/>
            <person name="Ganzle M.G."/>
        </authorList>
    </citation>
    <scope>NUCLEOTIDE SEQUENCE [LARGE SCALE GENOMIC DNA]</scope>
    <source>
        <strain evidence="5 6">C5</strain>
    </source>
</reference>
<dbReference type="Gene3D" id="3.40.50.720">
    <property type="entry name" value="NAD(P)-binding Rossmann-like Domain"/>
    <property type="match status" value="1"/>
</dbReference>
<dbReference type="InterPro" id="IPR001509">
    <property type="entry name" value="Epimerase_deHydtase"/>
</dbReference>
<gene>
    <name evidence="5" type="ORF">GB993_08725</name>
</gene>
<name>A0A6N9I4F0_9LACO</name>
<evidence type="ECO:0000313" key="6">
    <source>
        <dbReference type="Proteomes" id="UP000449209"/>
    </source>
</evidence>
<dbReference type="PANTHER" id="PTHR10366:SF564">
    <property type="entry name" value="STEROL-4-ALPHA-CARBOXYLATE 3-DEHYDROGENASE, DECARBOXYLATING"/>
    <property type="match status" value="1"/>
</dbReference>
<evidence type="ECO:0000256" key="1">
    <source>
        <dbReference type="ARBA" id="ARBA00023002"/>
    </source>
</evidence>
<organism evidence="5 6">
    <name type="scientific">Furfurilactobacillus milii</name>
    <dbReference type="NCBI Taxonomy" id="2888272"/>
    <lineage>
        <taxon>Bacteria</taxon>
        <taxon>Bacillati</taxon>
        <taxon>Bacillota</taxon>
        <taxon>Bacilli</taxon>
        <taxon>Lactobacillales</taxon>
        <taxon>Lactobacillaceae</taxon>
        <taxon>Furfurilactobacillus</taxon>
    </lineage>
</organism>
<dbReference type="Proteomes" id="UP000449209">
    <property type="component" value="Unassembled WGS sequence"/>
</dbReference>
<feature type="compositionally biased region" description="Polar residues" evidence="3">
    <location>
        <begin position="145"/>
        <end position="157"/>
    </location>
</feature>
<comment type="similarity">
    <text evidence="2">Belongs to the NAD(P)-dependent epimerase/dehydratase family. Dihydroflavonol-4-reductase subfamily.</text>
</comment>
<protein>
    <submittedName>
        <fullName evidence="5">NAD-dependent epimerase/dehydratase family protein</fullName>
    </submittedName>
</protein>
<dbReference type="EMBL" id="WEZQ01000017">
    <property type="protein sequence ID" value="MYV17584.1"/>
    <property type="molecule type" value="Genomic_DNA"/>
</dbReference>
<evidence type="ECO:0000256" key="3">
    <source>
        <dbReference type="SAM" id="MobiDB-lite"/>
    </source>
</evidence>
<accession>A0A6N9I4F0</accession>
<feature type="domain" description="NAD-dependent epimerase/dehydratase" evidence="4">
    <location>
        <begin position="8"/>
        <end position="245"/>
    </location>
</feature>
<dbReference type="Pfam" id="PF01370">
    <property type="entry name" value="Epimerase"/>
    <property type="match status" value="1"/>
</dbReference>
<evidence type="ECO:0000259" key="4">
    <source>
        <dbReference type="Pfam" id="PF01370"/>
    </source>
</evidence>
<feature type="region of interest" description="Disordered" evidence="3">
    <location>
        <begin position="131"/>
        <end position="157"/>
    </location>
</feature>
<evidence type="ECO:0000313" key="5">
    <source>
        <dbReference type="EMBL" id="MYV17584.1"/>
    </source>
</evidence>
<dbReference type="OrthoDB" id="9778052at2"/>
<sequence>MSTQPETILVTGGTGFVGAWAIVRLLEQGYNVKTTIRNLKKVNMVRDAVASQVDPGERLTFVQADLTSDAGWTEAMAGVDRVLHVASPMHTDDSADIETFLKPQREGDERVLRFAAAANVKHVVITSAAAAAKPSDDSRADSDETVWTQPNDPVQNPYQRSKAIAEKAAWAWMENYNGDMKLSTVLPTAVFGPVLMPQNDSSQILIEQMIKGHVPGALKINFDIVDVRDLVDLEILAMKSDKSGGQRYLAAAGSMSMHDIAETLKEHLGDHGKKIHTLTIPNWVLSAIARFNANVAVFVGLLGRKFHYTSAKAENDLGWRPRNPHTTITDSADRMVTLHLVD</sequence>
<comment type="caution">
    <text evidence="5">The sequence shown here is derived from an EMBL/GenBank/DDBJ whole genome shotgun (WGS) entry which is preliminary data.</text>
</comment>
<dbReference type="InterPro" id="IPR050425">
    <property type="entry name" value="NAD(P)_dehydrat-like"/>
</dbReference>
<keyword evidence="1" id="KW-0560">Oxidoreductase</keyword>
<dbReference type="InterPro" id="IPR036291">
    <property type="entry name" value="NAD(P)-bd_dom_sf"/>
</dbReference>
<dbReference type="PANTHER" id="PTHR10366">
    <property type="entry name" value="NAD DEPENDENT EPIMERASE/DEHYDRATASE"/>
    <property type="match status" value="1"/>
</dbReference>
<dbReference type="RefSeq" id="WP_161003958.1">
    <property type="nucleotide sequence ID" value="NZ_WEZQ01000017.1"/>
</dbReference>
<proteinExistence type="inferred from homology"/>
<evidence type="ECO:0000256" key="2">
    <source>
        <dbReference type="ARBA" id="ARBA00023445"/>
    </source>
</evidence>